<comment type="caution">
    <text evidence="9">The sequence shown here is derived from an EMBL/GenBank/DDBJ whole genome shotgun (WGS) entry which is preliminary data.</text>
</comment>
<organism evidence="9 10">
    <name type="scientific">candidate division WWE3 bacterium</name>
    <dbReference type="NCBI Taxonomy" id="2053526"/>
    <lineage>
        <taxon>Bacteria</taxon>
        <taxon>Katanobacteria</taxon>
    </lineage>
</organism>
<protein>
    <submittedName>
        <fullName evidence="9">Glycosyltransferase family 2 protein</fullName>
    </submittedName>
</protein>
<dbReference type="Pfam" id="PF00535">
    <property type="entry name" value="Glycos_transf_2"/>
    <property type="match status" value="1"/>
</dbReference>
<accession>A0A955E0G8</accession>
<keyword evidence="1" id="KW-1003">Cell membrane</keyword>
<evidence type="ECO:0000313" key="9">
    <source>
        <dbReference type="EMBL" id="MCA9302339.1"/>
    </source>
</evidence>
<gene>
    <name evidence="9" type="ORF">KDA10_03225</name>
</gene>
<sequence length="224" mass="25345">MKLALVVIPAYNEDSQIEPLLGQIKEITDIDIVVVNDGSTDKTLEVCKNLNVKCLSHLINLGYGAAVRTGFAYAKKHPNYKYIVTMDGDGQHTVDQLKLLLEECKKNQLDLIVGRRVRKEQMPISRKAINALADLFFWALSGKYFVDTQSGLKAIRLNSLYDLELNSVDYELCTEILLKYSKKKCKIGWVDIEALYSEYSLNKPVKQRVINALSMVINLLKIST</sequence>
<dbReference type="PANTHER" id="PTHR48090">
    <property type="entry name" value="UNDECAPRENYL-PHOSPHATE 4-DEOXY-4-FORMAMIDO-L-ARABINOSE TRANSFERASE-RELATED"/>
    <property type="match status" value="1"/>
</dbReference>
<feature type="domain" description="Glycosyltransferase 2-like" evidence="8">
    <location>
        <begin position="6"/>
        <end position="126"/>
    </location>
</feature>
<reference evidence="9" key="2">
    <citation type="journal article" date="2021" name="Microbiome">
        <title>Successional dynamics and alternative stable states in a saline activated sludge microbial community over 9 years.</title>
        <authorList>
            <person name="Wang Y."/>
            <person name="Ye J."/>
            <person name="Ju F."/>
            <person name="Liu L."/>
            <person name="Boyd J.A."/>
            <person name="Deng Y."/>
            <person name="Parks D.H."/>
            <person name="Jiang X."/>
            <person name="Yin X."/>
            <person name="Woodcroft B.J."/>
            <person name="Tyson G.W."/>
            <person name="Hugenholtz P."/>
            <person name="Polz M.F."/>
            <person name="Zhang T."/>
        </authorList>
    </citation>
    <scope>NUCLEOTIDE SEQUENCE</scope>
    <source>
        <strain evidence="9">HKST-UBA80</strain>
    </source>
</reference>
<evidence type="ECO:0000256" key="7">
    <source>
        <dbReference type="ARBA" id="ARBA00023136"/>
    </source>
</evidence>
<reference evidence="9" key="1">
    <citation type="submission" date="2020-04" db="EMBL/GenBank/DDBJ databases">
        <authorList>
            <person name="Zhang T."/>
        </authorList>
    </citation>
    <scope>NUCLEOTIDE SEQUENCE</scope>
    <source>
        <strain evidence="9">HKST-UBA80</strain>
    </source>
</reference>
<keyword evidence="5" id="KW-0448">Lipopolysaccharide biosynthesis</keyword>
<proteinExistence type="predicted"/>
<dbReference type="CDD" id="cd04179">
    <property type="entry name" value="DPM_DPG-synthase_like"/>
    <property type="match status" value="1"/>
</dbReference>
<evidence type="ECO:0000256" key="5">
    <source>
        <dbReference type="ARBA" id="ARBA00022985"/>
    </source>
</evidence>
<dbReference type="GO" id="GO:0005886">
    <property type="term" value="C:plasma membrane"/>
    <property type="evidence" value="ECO:0007669"/>
    <property type="project" value="TreeGrafter"/>
</dbReference>
<dbReference type="GO" id="GO:0009103">
    <property type="term" value="P:lipopolysaccharide biosynthetic process"/>
    <property type="evidence" value="ECO:0007669"/>
    <property type="project" value="UniProtKB-KW"/>
</dbReference>
<dbReference type="InterPro" id="IPR001173">
    <property type="entry name" value="Glyco_trans_2-like"/>
</dbReference>
<evidence type="ECO:0000259" key="8">
    <source>
        <dbReference type="Pfam" id="PF00535"/>
    </source>
</evidence>
<keyword evidence="7" id="KW-0472">Membrane</keyword>
<dbReference type="InterPro" id="IPR050256">
    <property type="entry name" value="Glycosyltransferase_2"/>
</dbReference>
<keyword evidence="6" id="KW-1133">Transmembrane helix</keyword>
<evidence type="ECO:0000256" key="3">
    <source>
        <dbReference type="ARBA" id="ARBA00022679"/>
    </source>
</evidence>
<keyword evidence="4" id="KW-0812">Transmembrane</keyword>
<dbReference type="PANTHER" id="PTHR48090:SF3">
    <property type="entry name" value="UNDECAPRENYL-PHOSPHATE 4-DEOXY-4-FORMAMIDO-L-ARABINOSE TRANSFERASE"/>
    <property type="match status" value="1"/>
</dbReference>
<name>A0A955E0G8_UNCKA</name>
<dbReference type="InterPro" id="IPR029044">
    <property type="entry name" value="Nucleotide-diphossugar_trans"/>
</dbReference>
<evidence type="ECO:0000313" key="10">
    <source>
        <dbReference type="Proteomes" id="UP000714817"/>
    </source>
</evidence>
<dbReference type="Gene3D" id="3.90.550.10">
    <property type="entry name" value="Spore Coat Polysaccharide Biosynthesis Protein SpsA, Chain A"/>
    <property type="match status" value="1"/>
</dbReference>
<keyword evidence="2" id="KW-0328">Glycosyltransferase</keyword>
<evidence type="ECO:0000256" key="2">
    <source>
        <dbReference type="ARBA" id="ARBA00022676"/>
    </source>
</evidence>
<dbReference type="AlphaFoldDB" id="A0A955E0G8"/>
<dbReference type="EMBL" id="JAGQNY010000012">
    <property type="protein sequence ID" value="MCA9302339.1"/>
    <property type="molecule type" value="Genomic_DNA"/>
</dbReference>
<dbReference type="SUPFAM" id="SSF53448">
    <property type="entry name" value="Nucleotide-diphospho-sugar transferases"/>
    <property type="match status" value="1"/>
</dbReference>
<dbReference type="GO" id="GO:0099621">
    <property type="term" value="F:undecaprenyl-phosphate 4-deoxy-4-formamido-L-arabinose transferase activity"/>
    <property type="evidence" value="ECO:0007669"/>
    <property type="project" value="TreeGrafter"/>
</dbReference>
<keyword evidence="3" id="KW-0808">Transferase</keyword>
<evidence type="ECO:0000256" key="4">
    <source>
        <dbReference type="ARBA" id="ARBA00022692"/>
    </source>
</evidence>
<evidence type="ECO:0000256" key="1">
    <source>
        <dbReference type="ARBA" id="ARBA00022475"/>
    </source>
</evidence>
<evidence type="ECO:0000256" key="6">
    <source>
        <dbReference type="ARBA" id="ARBA00022989"/>
    </source>
</evidence>
<dbReference type="Proteomes" id="UP000714817">
    <property type="component" value="Unassembled WGS sequence"/>
</dbReference>